<keyword evidence="8" id="KW-0539">Nucleus</keyword>
<dbReference type="GO" id="GO:0015936">
    <property type="term" value="P:coenzyme A metabolic process"/>
    <property type="evidence" value="ECO:0007669"/>
    <property type="project" value="InterPro"/>
</dbReference>
<dbReference type="Gene3D" id="3.30.40.10">
    <property type="entry name" value="Zinc/RING finger domain, C3HC4 (zinc finger)"/>
    <property type="match status" value="1"/>
</dbReference>
<dbReference type="Pfam" id="PF13771">
    <property type="entry name" value="zf-HC5HC2H"/>
    <property type="match status" value="1"/>
</dbReference>
<dbReference type="PANTHER" id="PTHR13763">
    <property type="entry name" value="BREAST CANCER TYPE 1 SUSCEPTIBILITY PROTEIN BRCA1"/>
    <property type="match status" value="1"/>
</dbReference>
<evidence type="ECO:0000256" key="8">
    <source>
        <dbReference type="ARBA" id="ARBA00023242"/>
    </source>
</evidence>
<feature type="compositionally biased region" description="Acidic residues" evidence="9">
    <location>
        <begin position="1239"/>
        <end position="1263"/>
    </location>
</feature>
<organism evidence="12 13">
    <name type="scientific">Cymbomonas tetramitiformis</name>
    <dbReference type="NCBI Taxonomy" id="36881"/>
    <lineage>
        <taxon>Eukaryota</taxon>
        <taxon>Viridiplantae</taxon>
        <taxon>Chlorophyta</taxon>
        <taxon>Pyramimonadophyceae</taxon>
        <taxon>Pyramimonadales</taxon>
        <taxon>Pyramimonadaceae</taxon>
        <taxon>Cymbomonas</taxon>
    </lineage>
</organism>
<feature type="domain" description="PHD-type" evidence="11">
    <location>
        <begin position="145"/>
        <end position="251"/>
    </location>
</feature>
<keyword evidence="2" id="KW-0479">Metal-binding</keyword>
<feature type="region of interest" description="Disordered" evidence="9">
    <location>
        <begin position="1236"/>
        <end position="1313"/>
    </location>
</feature>
<dbReference type="GO" id="GO:0004842">
    <property type="term" value="F:ubiquitin-protein transferase activity"/>
    <property type="evidence" value="ECO:0007669"/>
    <property type="project" value="TreeGrafter"/>
</dbReference>
<dbReference type="InterPro" id="IPR001660">
    <property type="entry name" value="SAM"/>
</dbReference>
<dbReference type="PANTHER" id="PTHR13763:SF0">
    <property type="entry name" value="BREAST CANCER TYPE 1 SUSCEPTIBILITY PROTEIN"/>
    <property type="match status" value="1"/>
</dbReference>
<feature type="compositionally biased region" description="Pro residues" evidence="9">
    <location>
        <begin position="1098"/>
        <end position="1107"/>
    </location>
</feature>
<dbReference type="GO" id="GO:0045944">
    <property type="term" value="P:positive regulation of transcription by RNA polymerase II"/>
    <property type="evidence" value="ECO:0007669"/>
    <property type="project" value="TreeGrafter"/>
</dbReference>
<dbReference type="CDD" id="cd20404">
    <property type="entry name" value="Tudor_Agenet_AtEML-like"/>
    <property type="match status" value="1"/>
</dbReference>
<proteinExistence type="predicted"/>
<evidence type="ECO:0000256" key="7">
    <source>
        <dbReference type="ARBA" id="ARBA00023204"/>
    </source>
</evidence>
<feature type="region of interest" description="Disordered" evidence="9">
    <location>
        <begin position="1091"/>
        <end position="1136"/>
    </location>
</feature>
<comment type="caution">
    <text evidence="12">The sequence shown here is derived from an EMBL/GenBank/DDBJ whole genome shotgun (WGS) entry which is preliminary data.</text>
</comment>
<reference evidence="12 13" key="1">
    <citation type="journal article" date="2015" name="Genome Biol. Evol.">
        <title>Comparative Genomics of a Bacterivorous Green Alga Reveals Evolutionary Causalities and Consequences of Phago-Mixotrophic Mode of Nutrition.</title>
        <authorList>
            <person name="Burns J.A."/>
            <person name="Paasch A."/>
            <person name="Narechania A."/>
            <person name="Kim E."/>
        </authorList>
    </citation>
    <scope>NUCLEOTIDE SEQUENCE [LARGE SCALE GENOMIC DNA]</scope>
    <source>
        <strain evidence="12 13">PLY_AMNH</strain>
    </source>
</reference>
<feature type="compositionally biased region" description="Polar residues" evidence="9">
    <location>
        <begin position="25"/>
        <end position="37"/>
    </location>
</feature>
<feature type="domain" description="SAM" evidence="10">
    <location>
        <begin position="38"/>
        <end position="107"/>
    </location>
</feature>
<keyword evidence="7" id="KW-0234">DNA repair</keyword>
<feature type="region of interest" description="Disordered" evidence="9">
    <location>
        <begin position="1001"/>
        <end position="1027"/>
    </location>
</feature>
<evidence type="ECO:0000313" key="13">
    <source>
        <dbReference type="Proteomes" id="UP001190700"/>
    </source>
</evidence>
<evidence type="ECO:0000256" key="4">
    <source>
        <dbReference type="ARBA" id="ARBA00022763"/>
    </source>
</evidence>
<sequence length="1903" mass="198086">MQSHERLNKGPRTPTADDLQGCKQKLNTTQDSPTQPFDISDKLESLLRTAQGLPPEAVAQCVTYMRTHGTGHELLAMSFSELQEKVGVQTMGTRRKISAVLESLRRQEAEPDTLSAGTRIQRLKGATDSPRRMGGPAARVEVHAEVPCAFCKGTAQSKSLGDMLMVEGHHVHEHCALWSPHCFEAEDGRLRKVAQELRRGAKLCCTHCGKRGATIGCLKPSCRGNFHLLCAISIGCQLNQEDFVLNCPKHATKATKADLGQHESRVGQKLLVLWEENQGYFEGTLQKPLTTKPGVHAVRYVDDLIDEVDLDSDEYVWLEAATGSPEVGRMILVLWPLDEIWYKAMVKDFRTSDGRHKLRYSADDHEEWVLLPEERFVCLSGDSATFSEEEMESPSGVEGGDQAYSSTPPAVQGGDGWRRRQTYEEENAEMEQFVADLLRDGDQSEAAKDATGRTLLAASVPGGSSVVVEAATLASSNVVVAVSEPAAGVAAADGEDTAEIVADVNKPVAEVAATASEDAAEVAAAVSEAAAEVVAVASEDGAEVAAVAEVRAAGSEKAAEVEAAENEDAAEMAAGASEDAAEATAGFIVDAEEVPASPGEDAAEMAAEAIEDAEMATNAGEAAVEMTAITGEAAVKMAANAGKNAAEMADDGYNRESSGFDEVAAAHDEQYIQTAADQKKNSAELAPGVIEVVAELVKAVSEAAHELAGGVSEAVAEVVVPASGAAVEVAAGVEPAAMVAAGASEDAEEMAAGASEAGAEVAGAASGAGAEVAGAASGAGAEVAISGIEVSAVVAAAASGAGAEVAISGSEVTIEVTAGAIEGDAEMAVSGSEAGSEVATTGSEVAIEMAETGSESDAEVAGTDSEAGAEMTATDSEAAVEVTAGAIEAGAELAASATESGAAFEDGVEMAPAVIEVADVTRKATEVAGAAGEAAAEVAGAAGEAAAEVAGAASEAPAEVAGAVGEAAAEVAGAAGEAAAEVAGAAGEAAAEVAGAAGEAAAEREATVGEAAAEREATAGEGSGEVSAAFSDPAIDMSAVSDPATEMAAVGDPATEMAAVIDPATEMAAVIIDPATEMAAAPTLFTIGKKRAQEASPGEPPVGPAPGPDLGASRLPEGNLAQSQKRARTSTTADPAAAVSDAVAAAASSAVPEHHGLQEGCAWGSLPPPRLRSVTDQQLIDMHGSQLWAGVAELMKSIFGGGKLWELRHSSMECDHGIRRFLELQRIPLEWAQKTQCVDNEEESGEDVDSDLAFDHTEEEDVEERSFGAAGGREADPREGGPVVDRATLSSSKRKRRHGKQGGARKSLAPRHALPQWRSAGEIGAIVFGLLRDGVAEEGWVHALSCRLPSGLHITPELGMAHRLHTRDDVTQLLERMAAARPGLLHDYLQRHCEVTEAEEPELKDSVGAQCLRCVQLWQRCLPEAPAQEYLLGHLVFAGKVAGSTASQIAARARAQSEVGLNDHDVPMSLNKLQETFGVALLPGAAPGYLRTMDIFRKLLFRSVLFPLELSWRLDVTCGLAKVRIALTWRSESDCKEGGVEALAELEAWGALEHLTAAGDYGDDAHQKAAKQFLDQLQRIRRRRATAELHRPSDACPYRKELPTTELSRIVAAAEASRAQERATLPAPPLAGGQAVLLPWQGQAVAWMLAEEAAPGGLARHQWVILPPVPDAKRTECRSDTRVLVSGVTGGLRLETSASLATGSRHGSPYDARCPVPARGGIVHAPPEMDAITCTAAVIVAGSQPGQQRCEVTGGTLIVALAVDLPRWVRALHQLQGSRVLTIMEITPASQVSGLCQLAQYDVVLITPVALGDDGQNCCGPLLRRIQWHRLVVHDAHEHASKLTDTQEGLCVQATRKRCEDMVCECVVEMVPYERGDGQFLEALAFNMCSARGDEVSQVGWDL</sequence>
<dbReference type="InterPro" id="IPR013083">
    <property type="entry name" value="Znf_RING/FYVE/PHD"/>
</dbReference>
<gene>
    <name evidence="12" type="ORF">CYMTET_20381</name>
</gene>
<evidence type="ECO:0000256" key="9">
    <source>
        <dbReference type="SAM" id="MobiDB-lite"/>
    </source>
</evidence>
<dbReference type="GO" id="GO:0008270">
    <property type="term" value="F:zinc ion binding"/>
    <property type="evidence" value="ECO:0007669"/>
    <property type="project" value="UniProtKB-KW"/>
</dbReference>
<dbReference type="PROSITE" id="PS51805">
    <property type="entry name" value="EPHD"/>
    <property type="match status" value="1"/>
</dbReference>
<dbReference type="PROSITE" id="PS50065">
    <property type="entry name" value="HMG_COA_REDUCTASE_4"/>
    <property type="match status" value="1"/>
</dbReference>
<evidence type="ECO:0000256" key="3">
    <source>
        <dbReference type="ARBA" id="ARBA00022737"/>
    </source>
</evidence>
<evidence type="ECO:0000313" key="12">
    <source>
        <dbReference type="EMBL" id="KAK3271259.1"/>
    </source>
</evidence>
<dbReference type="InterPro" id="IPR031099">
    <property type="entry name" value="BRCA1-associated"/>
</dbReference>
<keyword evidence="5" id="KW-0863">Zinc-finger</keyword>
<protein>
    <submittedName>
        <fullName evidence="12">Uncharacterized protein</fullName>
    </submittedName>
</protein>
<evidence type="ECO:0000256" key="1">
    <source>
        <dbReference type="ARBA" id="ARBA00004123"/>
    </source>
</evidence>
<evidence type="ECO:0000259" key="10">
    <source>
        <dbReference type="PROSITE" id="PS50105"/>
    </source>
</evidence>
<dbReference type="EMBL" id="LGRX02009903">
    <property type="protein sequence ID" value="KAK3271259.1"/>
    <property type="molecule type" value="Genomic_DNA"/>
</dbReference>
<evidence type="ECO:0000256" key="6">
    <source>
        <dbReference type="ARBA" id="ARBA00022833"/>
    </source>
</evidence>
<dbReference type="InterPro" id="IPR002202">
    <property type="entry name" value="HMG_CoA_Rdtase"/>
</dbReference>
<keyword evidence="4" id="KW-0227">DNA damage</keyword>
<dbReference type="SMART" id="SM00249">
    <property type="entry name" value="PHD"/>
    <property type="match status" value="1"/>
</dbReference>
<evidence type="ECO:0000256" key="2">
    <source>
        <dbReference type="ARBA" id="ARBA00022723"/>
    </source>
</evidence>
<dbReference type="Proteomes" id="UP001190700">
    <property type="component" value="Unassembled WGS sequence"/>
</dbReference>
<keyword evidence="6" id="KW-0862">Zinc</keyword>
<feature type="region of interest" description="Disordered" evidence="9">
    <location>
        <begin position="387"/>
        <end position="416"/>
    </location>
</feature>
<dbReference type="PROSITE" id="PS50105">
    <property type="entry name" value="SAM_DOMAIN"/>
    <property type="match status" value="1"/>
</dbReference>
<accession>A0AAE0G470</accession>
<feature type="compositionally biased region" description="Basic and acidic residues" evidence="9">
    <location>
        <begin position="1001"/>
        <end position="1018"/>
    </location>
</feature>
<dbReference type="GO" id="GO:0005634">
    <property type="term" value="C:nucleus"/>
    <property type="evidence" value="ECO:0007669"/>
    <property type="project" value="UniProtKB-SubCell"/>
</dbReference>
<dbReference type="GO" id="GO:0000724">
    <property type="term" value="P:double-strand break repair via homologous recombination"/>
    <property type="evidence" value="ECO:0007669"/>
    <property type="project" value="TreeGrafter"/>
</dbReference>
<name>A0AAE0G470_9CHLO</name>
<evidence type="ECO:0000256" key="5">
    <source>
        <dbReference type="ARBA" id="ARBA00022771"/>
    </source>
</evidence>
<dbReference type="InterPro" id="IPR001965">
    <property type="entry name" value="Znf_PHD"/>
</dbReference>
<dbReference type="GO" id="GO:0004420">
    <property type="term" value="F:hydroxymethylglutaryl-CoA reductase (NADPH) activity"/>
    <property type="evidence" value="ECO:0007669"/>
    <property type="project" value="InterPro"/>
</dbReference>
<feature type="region of interest" description="Disordered" evidence="9">
    <location>
        <begin position="1"/>
        <end position="37"/>
    </location>
</feature>
<keyword evidence="13" id="KW-1185">Reference proteome</keyword>
<evidence type="ECO:0000259" key="11">
    <source>
        <dbReference type="PROSITE" id="PS51805"/>
    </source>
</evidence>
<dbReference type="InterPro" id="IPR034732">
    <property type="entry name" value="EPHD"/>
</dbReference>
<keyword evidence="3" id="KW-0677">Repeat</keyword>
<comment type="subcellular location">
    <subcellularLocation>
        <location evidence="1">Nucleus</location>
    </subcellularLocation>
</comment>